<evidence type="ECO:0000313" key="1">
    <source>
        <dbReference type="EMBL" id="KAL0958095.1"/>
    </source>
</evidence>
<reference evidence="2" key="1">
    <citation type="submission" date="2024-06" db="EMBL/GenBank/DDBJ databases">
        <title>Multi-omics analyses provide insights into the biosynthesis of the anticancer antibiotic pleurotin in Hohenbuehelia grisea.</title>
        <authorList>
            <person name="Weaver J.A."/>
            <person name="Alberti F."/>
        </authorList>
    </citation>
    <scope>NUCLEOTIDE SEQUENCE [LARGE SCALE GENOMIC DNA]</scope>
    <source>
        <strain evidence="2">T-177</strain>
    </source>
</reference>
<evidence type="ECO:0000313" key="2">
    <source>
        <dbReference type="Proteomes" id="UP001556367"/>
    </source>
</evidence>
<organism evidence="1 2">
    <name type="scientific">Hohenbuehelia grisea</name>
    <dbReference type="NCBI Taxonomy" id="104357"/>
    <lineage>
        <taxon>Eukaryota</taxon>
        <taxon>Fungi</taxon>
        <taxon>Dikarya</taxon>
        <taxon>Basidiomycota</taxon>
        <taxon>Agaricomycotina</taxon>
        <taxon>Agaricomycetes</taxon>
        <taxon>Agaricomycetidae</taxon>
        <taxon>Agaricales</taxon>
        <taxon>Pleurotineae</taxon>
        <taxon>Pleurotaceae</taxon>
        <taxon>Hohenbuehelia</taxon>
    </lineage>
</organism>
<protein>
    <submittedName>
        <fullName evidence="1">Uncharacterized protein</fullName>
    </submittedName>
</protein>
<comment type="caution">
    <text evidence="1">The sequence shown here is derived from an EMBL/GenBank/DDBJ whole genome shotgun (WGS) entry which is preliminary data.</text>
</comment>
<accession>A0ABR3JRQ3</accession>
<sequence>MRLNITCLMFNATVPSQQSFEIFMTDKIVLDNEDINDSSERVSSSAQMRRAFMRRAMLDLQIETRGNQRARSDRTGKRQW</sequence>
<name>A0ABR3JRQ3_9AGAR</name>
<keyword evidence="2" id="KW-1185">Reference proteome</keyword>
<gene>
    <name evidence="1" type="ORF">HGRIS_000268</name>
</gene>
<dbReference type="EMBL" id="JASNQZ010000004">
    <property type="protein sequence ID" value="KAL0958095.1"/>
    <property type="molecule type" value="Genomic_DNA"/>
</dbReference>
<proteinExistence type="predicted"/>
<dbReference type="Proteomes" id="UP001556367">
    <property type="component" value="Unassembled WGS sequence"/>
</dbReference>